<protein>
    <recommendedName>
        <fullName evidence="4">Cyclic nucleotide-binding domain-containing protein</fullName>
    </recommendedName>
</protein>
<comment type="caution">
    <text evidence="2">The sequence shown here is derived from an EMBL/GenBank/DDBJ whole genome shotgun (WGS) entry which is preliminary data.</text>
</comment>
<reference evidence="2" key="2">
    <citation type="submission" date="2021-09" db="EMBL/GenBank/DDBJ databases">
        <authorList>
            <person name="Jia N."/>
            <person name="Wang J."/>
            <person name="Shi W."/>
            <person name="Du L."/>
            <person name="Sun Y."/>
            <person name="Zhan W."/>
            <person name="Jiang J."/>
            <person name="Wang Q."/>
            <person name="Zhang B."/>
            <person name="Ji P."/>
            <person name="Sakyi L.B."/>
            <person name="Cui X."/>
            <person name="Yuan T."/>
            <person name="Jiang B."/>
            <person name="Yang W."/>
            <person name="Lam T.T.-Y."/>
            <person name="Chang Q."/>
            <person name="Ding S."/>
            <person name="Wang X."/>
            <person name="Zhu J."/>
            <person name="Ruan X."/>
            <person name="Zhao L."/>
            <person name="Wei J."/>
            <person name="Que T."/>
            <person name="Du C."/>
            <person name="Cheng J."/>
            <person name="Dai P."/>
            <person name="Han X."/>
            <person name="Huang E."/>
            <person name="Gao Y."/>
            <person name="Liu J."/>
            <person name="Shao H."/>
            <person name="Ye R."/>
            <person name="Li L."/>
            <person name="Wei W."/>
            <person name="Wang X."/>
            <person name="Wang C."/>
            <person name="Huo Q."/>
            <person name="Li W."/>
            <person name="Guo W."/>
            <person name="Chen H."/>
            <person name="Chen S."/>
            <person name="Zhou L."/>
            <person name="Zhou L."/>
            <person name="Ni X."/>
            <person name="Tian J."/>
            <person name="Zhou Y."/>
            <person name="Sheng Y."/>
            <person name="Liu T."/>
            <person name="Pan Y."/>
            <person name="Xia L."/>
            <person name="Li J."/>
            <person name="Zhao F."/>
            <person name="Cao W."/>
        </authorList>
    </citation>
    <scope>NUCLEOTIDE SEQUENCE</scope>
    <source>
        <strain evidence="2">Rmic-2018</strain>
        <tissue evidence="2">Larvae</tissue>
    </source>
</reference>
<keyword evidence="1" id="KW-0472">Membrane</keyword>
<reference evidence="2" key="1">
    <citation type="journal article" date="2020" name="Cell">
        <title>Large-Scale Comparative Analyses of Tick Genomes Elucidate Their Genetic Diversity and Vector Capacities.</title>
        <authorList>
            <consortium name="Tick Genome and Microbiome Consortium (TIGMIC)"/>
            <person name="Jia N."/>
            <person name="Wang J."/>
            <person name="Shi W."/>
            <person name="Du L."/>
            <person name="Sun Y."/>
            <person name="Zhan W."/>
            <person name="Jiang J.F."/>
            <person name="Wang Q."/>
            <person name="Zhang B."/>
            <person name="Ji P."/>
            <person name="Bell-Sakyi L."/>
            <person name="Cui X.M."/>
            <person name="Yuan T.T."/>
            <person name="Jiang B.G."/>
            <person name="Yang W.F."/>
            <person name="Lam T.T."/>
            <person name="Chang Q.C."/>
            <person name="Ding S.J."/>
            <person name="Wang X.J."/>
            <person name="Zhu J.G."/>
            <person name="Ruan X.D."/>
            <person name="Zhao L."/>
            <person name="Wei J.T."/>
            <person name="Ye R.Z."/>
            <person name="Que T.C."/>
            <person name="Du C.H."/>
            <person name="Zhou Y.H."/>
            <person name="Cheng J.X."/>
            <person name="Dai P.F."/>
            <person name="Guo W.B."/>
            <person name="Han X.H."/>
            <person name="Huang E.J."/>
            <person name="Li L.F."/>
            <person name="Wei W."/>
            <person name="Gao Y.C."/>
            <person name="Liu J.Z."/>
            <person name="Shao H.Z."/>
            <person name="Wang X."/>
            <person name="Wang C.C."/>
            <person name="Yang T.C."/>
            <person name="Huo Q.B."/>
            <person name="Li W."/>
            <person name="Chen H.Y."/>
            <person name="Chen S.E."/>
            <person name="Zhou L.G."/>
            <person name="Ni X.B."/>
            <person name="Tian J.H."/>
            <person name="Sheng Y."/>
            <person name="Liu T."/>
            <person name="Pan Y.S."/>
            <person name="Xia L.Y."/>
            <person name="Li J."/>
            <person name="Zhao F."/>
            <person name="Cao W.C."/>
        </authorList>
    </citation>
    <scope>NUCLEOTIDE SEQUENCE</scope>
    <source>
        <strain evidence="2">Rmic-2018</strain>
    </source>
</reference>
<dbReference type="VEuPathDB" id="VectorBase:LOC119185541"/>
<gene>
    <name evidence="2" type="ORF">HPB51_024214</name>
</gene>
<dbReference type="EMBL" id="JABSTU010000007">
    <property type="protein sequence ID" value="KAH8026715.1"/>
    <property type="molecule type" value="Genomic_DNA"/>
</dbReference>
<organism evidence="2 3">
    <name type="scientific">Rhipicephalus microplus</name>
    <name type="common">Cattle tick</name>
    <name type="synonym">Boophilus microplus</name>
    <dbReference type="NCBI Taxonomy" id="6941"/>
    <lineage>
        <taxon>Eukaryota</taxon>
        <taxon>Metazoa</taxon>
        <taxon>Ecdysozoa</taxon>
        <taxon>Arthropoda</taxon>
        <taxon>Chelicerata</taxon>
        <taxon>Arachnida</taxon>
        <taxon>Acari</taxon>
        <taxon>Parasitiformes</taxon>
        <taxon>Ixodida</taxon>
        <taxon>Ixodoidea</taxon>
        <taxon>Ixodidae</taxon>
        <taxon>Rhipicephalinae</taxon>
        <taxon>Rhipicephalus</taxon>
        <taxon>Boophilus</taxon>
    </lineage>
</organism>
<evidence type="ECO:0008006" key="4">
    <source>
        <dbReference type="Google" id="ProtNLM"/>
    </source>
</evidence>
<feature type="transmembrane region" description="Helical" evidence="1">
    <location>
        <begin position="6"/>
        <end position="29"/>
    </location>
</feature>
<dbReference type="InterPro" id="IPR000595">
    <property type="entry name" value="cNMP-bd_dom"/>
</dbReference>
<dbReference type="InterPro" id="IPR014710">
    <property type="entry name" value="RmlC-like_jellyroll"/>
</dbReference>
<keyword evidence="3" id="KW-1185">Reference proteome</keyword>
<proteinExistence type="predicted"/>
<sequence length="379" mass="42849">MLKEGWYHVLVGFVSLGFVLLLSGLALFMFSKGTEAAQHELLLSVVTSVQGIYVLLYSLEMVLLVHNVGMLHVGKDVWKQLDVIMYFLVVAEFVLISMASVQSERPGNVYPIILQGSFITLVSCRIVKTLQKRVVLFVWIWDLLDWYPQPEAVLRPQLATTDTREQRLNKLQTLKNVVDIQQRYPNIEVATKTRQAARRILNKALDGLKELHEGGLLDDKQFGLLFGNLSWMIQRADGMPTNVVVGNAAFNTMLSVPWLTHDVVPRLLQSFYQYLREGELLVEKNSMHDCVFIICSGIVRVSGCNEEPWVNPVHLANSDSTHFYFCEGAFQDYLVAPDTLGLLGFLTVMPSVCQCVCETDVEMCCIPMEEMTLLVEQNP</sequence>
<evidence type="ECO:0000313" key="2">
    <source>
        <dbReference type="EMBL" id="KAH8026715.1"/>
    </source>
</evidence>
<name>A0A9J6DWS6_RHIMP</name>
<dbReference type="SUPFAM" id="SSF51206">
    <property type="entry name" value="cAMP-binding domain-like"/>
    <property type="match status" value="1"/>
</dbReference>
<feature type="transmembrane region" description="Helical" evidence="1">
    <location>
        <begin position="41"/>
        <end position="63"/>
    </location>
</feature>
<dbReference type="InterPro" id="IPR018490">
    <property type="entry name" value="cNMP-bd_dom_sf"/>
</dbReference>
<evidence type="ECO:0000256" key="1">
    <source>
        <dbReference type="SAM" id="Phobius"/>
    </source>
</evidence>
<accession>A0A9J6DWS6</accession>
<feature type="transmembrane region" description="Helical" evidence="1">
    <location>
        <begin position="83"/>
        <end position="101"/>
    </location>
</feature>
<dbReference type="Gene3D" id="2.60.120.10">
    <property type="entry name" value="Jelly Rolls"/>
    <property type="match status" value="1"/>
</dbReference>
<evidence type="ECO:0000313" key="3">
    <source>
        <dbReference type="Proteomes" id="UP000821866"/>
    </source>
</evidence>
<dbReference type="Proteomes" id="UP000821866">
    <property type="component" value="Unassembled WGS sequence"/>
</dbReference>
<dbReference type="AlphaFoldDB" id="A0A9J6DWS6"/>
<keyword evidence="1" id="KW-0812">Transmembrane</keyword>
<keyword evidence="1" id="KW-1133">Transmembrane helix</keyword>
<dbReference type="CDD" id="cd00038">
    <property type="entry name" value="CAP_ED"/>
    <property type="match status" value="1"/>
</dbReference>